<feature type="compositionally biased region" description="Basic and acidic residues" evidence="1">
    <location>
        <begin position="59"/>
        <end position="70"/>
    </location>
</feature>
<sequence>MVTTAVHRHSQPHWRPQCVAALLERNKISDRRGTVPFVSGHYSGCARGAEGTTSITRRSRGDDAQRDRDQSSLSEDTNSDRVRRIMCRHLAQARRRADESEFAPCRGRPWKKSKTEVMQWRKVAGPRRPPAPAHCVKRRRCDDGSGARPYRSP</sequence>
<keyword evidence="3" id="KW-1185">Reference proteome</keyword>
<gene>
    <name evidence="2" type="ORF">EVAR_64521_1</name>
</gene>
<organism evidence="2 3">
    <name type="scientific">Eumeta variegata</name>
    <name type="common">Bagworm moth</name>
    <name type="synonym">Eumeta japonica</name>
    <dbReference type="NCBI Taxonomy" id="151549"/>
    <lineage>
        <taxon>Eukaryota</taxon>
        <taxon>Metazoa</taxon>
        <taxon>Ecdysozoa</taxon>
        <taxon>Arthropoda</taxon>
        <taxon>Hexapoda</taxon>
        <taxon>Insecta</taxon>
        <taxon>Pterygota</taxon>
        <taxon>Neoptera</taxon>
        <taxon>Endopterygota</taxon>
        <taxon>Lepidoptera</taxon>
        <taxon>Glossata</taxon>
        <taxon>Ditrysia</taxon>
        <taxon>Tineoidea</taxon>
        <taxon>Psychidae</taxon>
        <taxon>Oiketicinae</taxon>
        <taxon>Eumeta</taxon>
    </lineage>
</organism>
<dbReference type="AlphaFoldDB" id="A0A4C1ZHZ4"/>
<name>A0A4C1ZHZ4_EUMVA</name>
<dbReference type="EMBL" id="BGZK01001813">
    <property type="protein sequence ID" value="GBP86734.1"/>
    <property type="molecule type" value="Genomic_DNA"/>
</dbReference>
<dbReference type="Proteomes" id="UP000299102">
    <property type="component" value="Unassembled WGS sequence"/>
</dbReference>
<reference evidence="2 3" key="1">
    <citation type="journal article" date="2019" name="Commun. Biol.">
        <title>The bagworm genome reveals a unique fibroin gene that provides high tensile strength.</title>
        <authorList>
            <person name="Kono N."/>
            <person name="Nakamura H."/>
            <person name="Ohtoshi R."/>
            <person name="Tomita M."/>
            <person name="Numata K."/>
            <person name="Arakawa K."/>
        </authorList>
    </citation>
    <scope>NUCLEOTIDE SEQUENCE [LARGE SCALE GENOMIC DNA]</scope>
</reference>
<evidence type="ECO:0000313" key="3">
    <source>
        <dbReference type="Proteomes" id="UP000299102"/>
    </source>
</evidence>
<proteinExistence type="predicted"/>
<evidence type="ECO:0000256" key="1">
    <source>
        <dbReference type="SAM" id="MobiDB-lite"/>
    </source>
</evidence>
<accession>A0A4C1ZHZ4</accession>
<feature type="region of interest" description="Disordered" evidence="1">
    <location>
        <begin position="39"/>
        <end position="81"/>
    </location>
</feature>
<protein>
    <submittedName>
        <fullName evidence="2">Uncharacterized protein</fullName>
    </submittedName>
</protein>
<evidence type="ECO:0000313" key="2">
    <source>
        <dbReference type="EMBL" id="GBP86734.1"/>
    </source>
</evidence>
<comment type="caution">
    <text evidence="2">The sequence shown here is derived from an EMBL/GenBank/DDBJ whole genome shotgun (WGS) entry which is preliminary data.</text>
</comment>
<feature type="region of interest" description="Disordered" evidence="1">
    <location>
        <begin position="94"/>
        <end position="153"/>
    </location>
</feature>